<evidence type="ECO:0000256" key="1">
    <source>
        <dbReference type="ARBA" id="ARBA00012796"/>
    </source>
</evidence>
<dbReference type="AlphaFoldDB" id="A0AAN6IJY4"/>
<gene>
    <name evidence="5" type="ORF">EDD36DRAFT_19093</name>
</gene>
<evidence type="ECO:0000256" key="3">
    <source>
        <dbReference type="ARBA" id="ARBA00033309"/>
    </source>
</evidence>
<dbReference type="Gene3D" id="3.40.50.150">
    <property type="entry name" value="Vaccinia Virus protein VP39"/>
    <property type="match status" value="1"/>
</dbReference>
<dbReference type="InterPro" id="IPR029063">
    <property type="entry name" value="SAM-dependent_MTases_sf"/>
</dbReference>
<dbReference type="GO" id="GO:0005739">
    <property type="term" value="C:mitochondrion"/>
    <property type="evidence" value="ECO:0007669"/>
    <property type="project" value="TreeGrafter"/>
</dbReference>
<name>A0AAN6IJY4_9EURO</name>
<proteinExistence type="predicted"/>
<keyword evidence="6" id="KW-1185">Reference proteome</keyword>
<organism evidence="5 6">
    <name type="scientific">Exophiala viscosa</name>
    <dbReference type="NCBI Taxonomy" id="2486360"/>
    <lineage>
        <taxon>Eukaryota</taxon>
        <taxon>Fungi</taxon>
        <taxon>Dikarya</taxon>
        <taxon>Ascomycota</taxon>
        <taxon>Pezizomycotina</taxon>
        <taxon>Eurotiomycetes</taxon>
        <taxon>Chaetothyriomycetidae</taxon>
        <taxon>Chaetothyriales</taxon>
        <taxon>Herpotrichiellaceae</taxon>
        <taxon>Exophiala</taxon>
    </lineage>
</organism>
<evidence type="ECO:0000313" key="6">
    <source>
        <dbReference type="Proteomes" id="UP001203852"/>
    </source>
</evidence>
<dbReference type="GO" id="GO:0160107">
    <property type="term" value="F:tRNA (adenine(58)-N1)-methyltransferase activity"/>
    <property type="evidence" value="ECO:0007669"/>
    <property type="project" value="UniProtKB-EC"/>
</dbReference>
<dbReference type="InterPro" id="IPR014816">
    <property type="entry name" value="tRNA_MeTrfase_Gcd14"/>
</dbReference>
<dbReference type="PROSITE" id="PS51620">
    <property type="entry name" value="SAM_TRM61"/>
    <property type="match status" value="1"/>
</dbReference>
<dbReference type="Proteomes" id="UP001203852">
    <property type="component" value="Unassembled WGS sequence"/>
</dbReference>
<dbReference type="EMBL" id="MU404350">
    <property type="protein sequence ID" value="KAI1618009.1"/>
    <property type="molecule type" value="Genomic_DNA"/>
</dbReference>
<dbReference type="SUPFAM" id="SSF53335">
    <property type="entry name" value="S-adenosyl-L-methionine-dependent methyltransferases"/>
    <property type="match status" value="1"/>
</dbReference>
<dbReference type="EC" id="2.1.1.220" evidence="1"/>
<accession>A0AAN6IJY4</accession>
<dbReference type="GO" id="GO:0031515">
    <property type="term" value="C:tRNA (m1A) methyltransferase complex"/>
    <property type="evidence" value="ECO:0007669"/>
    <property type="project" value="InterPro"/>
</dbReference>
<sequence>MSGLLRILGRALGFSKSQQPQNLTKGLPIRDLTKFAEGDRVLIDGARLAAPLRKDSVYNFQHGILPNNDIIDKQRSTLYIHGKSASGKNALYKIEPPTLDQYVSLTPRLVTPVYASYASTIVSLLDIHPVPRTPSQSPDPTPSSSFEILEAGTGHGSLTMHVAREIAAANPPPLTINVPRIQKEDATHAAESTRPQVDQDLDSAWNDWKTTRKAVLHTVEKVEANRWHAEKVVRGFRQGLYWPHVNFYVGDVRTWIEEQLERRQKGEFLDYVLLDMPGVETQLKNVHAAMREGAKVIVFAPSVTQVGQCARIIQEASLPLRMEKVLELGEGISNGRQWDVRMVRPRRYNDSASEKTTSPAAVTEATNPEPLGAASVGEESVSTIGGDVVDDLETPVREELTDEPVMICRPLVGERTLGGGFIGLFKKMSPESVAVESQWRRSQTGWSKKRKKLNI</sequence>
<evidence type="ECO:0000256" key="4">
    <source>
        <dbReference type="SAM" id="MobiDB-lite"/>
    </source>
</evidence>
<keyword evidence="5" id="KW-0489">Methyltransferase</keyword>
<keyword evidence="5" id="KW-0808">Transferase</keyword>
<evidence type="ECO:0000313" key="5">
    <source>
        <dbReference type="EMBL" id="KAI1618009.1"/>
    </source>
</evidence>
<feature type="region of interest" description="Disordered" evidence="4">
    <location>
        <begin position="349"/>
        <end position="375"/>
    </location>
</feature>
<dbReference type="GO" id="GO:0030488">
    <property type="term" value="P:tRNA methylation"/>
    <property type="evidence" value="ECO:0007669"/>
    <property type="project" value="InterPro"/>
</dbReference>
<evidence type="ECO:0000256" key="2">
    <source>
        <dbReference type="ARBA" id="ARBA00015963"/>
    </source>
</evidence>
<reference evidence="5" key="1">
    <citation type="journal article" date="2022" name="bioRxiv">
        <title>Deciphering the potential niche of two novel black yeast fungi from a biological soil crust based on their genomes, phenotypes, and melanin regulation.</title>
        <authorList>
            <consortium name="DOE Joint Genome Institute"/>
            <person name="Carr E.C."/>
            <person name="Barton Q."/>
            <person name="Grambo S."/>
            <person name="Sullivan M."/>
            <person name="Renfro C.M."/>
            <person name="Kuo A."/>
            <person name="Pangilinan J."/>
            <person name="Lipzen A."/>
            <person name="Keymanesh K."/>
            <person name="Savage E."/>
            <person name="Barry K."/>
            <person name="Grigoriev I.V."/>
            <person name="Riekhof W.R."/>
            <person name="Harris S.S."/>
        </authorList>
    </citation>
    <scope>NUCLEOTIDE SEQUENCE</scope>
    <source>
        <strain evidence="5">JF 03-4F</strain>
    </source>
</reference>
<dbReference type="PANTHER" id="PTHR12133:SF1">
    <property type="entry name" value="TRNA (ADENINE(58)-N(1))-METHYLTRANSFERASE, MITOCHONDRIAL"/>
    <property type="match status" value="1"/>
</dbReference>
<feature type="compositionally biased region" description="Polar residues" evidence="4">
    <location>
        <begin position="354"/>
        <end position="366"/>
    </location>
</feature>
<protein>
    <recommendedName>
        <fullName evidence="2">tRNA (adenine(58)-N(1))-methyltransferase catalytic subunit TRM61</fullName>
        <ecNumber evidence="1">2.1.1.220</ecNumber>
    </recommendedName>
    <alternativeName>
        <fullName evidence="3">tRNA(m1A58)-methyltransferase subunit TRM61</fullName>
    </alternativeName>
</protein>
<dbReference type="PANTHER" id="PTHR12133">
    <property type="entry name" value="TRNA (ADENINE(58)-N(1))-METHYLTRANSFERASE"/>
    <property type="match status" value="1"/>
</dbReference>
<comment type="caution">
    <text evidence="5">The sequence shown here is derived from an EMBL/GenBank/DDBJ whole genome shotgun (WGS) entry which is preliminary data.</text>
</comment>